<dbReference type="EMBL" id="BX897700">
    <property type="protein sequence ID" value="CAF26612.1"/>
    <property type="molecule type" value="Genomic_DNA"/>
</dbReference>
<dbReference type="KEGG" id="bqu:BQ11520"/>
<organism evidence="1 2">
    <name type="scientific">Bartonella quintana (strain Toulouse)</name>
    <name type="common">Rochalimaea quintana</name>
    <dbReference type="NCBI Taxonomy" id="283165"/>
    <lineage>
        <taxon>Bacteria</taxon>
        <taxon>Pseudomonadati</taxon>
        <taxon>Pseudomonadota</taxon>
        <taxon>Alphaproteobacteria</taxon>
        <taxon>Hyphomicrobiales</taxon>
        <taxon>Bartonellaceae</taxon>
        <taxon>Bartonella</taxon>
    </lineage>
</organism>
<accession>A0A0H3LV52</accession>
<evidence type="ECO:0000313" key="2">
    <source>
        <dbReference type="Proteomes" id="UP000000597"/>
    </source>
</evidence>
<dbReference type="HOGENOM" id="CLU_1692056_0_0_5"/>
<evidence type="ECO:0000313" key="1">
    <source>
        <dbReference type="EMBL" id="CAF26612.1"/>
    </source>
</evidence>
<proteinExistence type="predicted"/>
<reference evidence="1 2" key="1">
    <citation type="journal article" date="2004" name="Proc. Natl. Acad. Sci. U.S.A.">
        <title>The louse-borne human pathogen Bartonella quintana is a genomic derivative of the zoonotic agent Bartonella henselae.</title>
        <authorList>
            <person name="Alsmark U.C.M."/>
            <person name="Frank A.C."/>
            <person name="Karlberg E.O."/>
            <person name="Legault B.-A."/>
            <person name="Ardell D.H."/>
            <person name="Canbaeck B."/>
            <person name="Eriksson A.-S."/>
            <person name="Naeslund A.K."/>
            <person name="Handley S.A."/>
            <person name="Huvet M."/>
            <person name="La Scola B."/>
            <person name="Holmberg M."/>
            <person name="Andersson S.G.E."/>
        </authorList>
    </citation>
    <scope>NUCLEOTIDE SEQUENCE [LARGE SCALE GENOMIC DNA]</scope>
    <source>
        <strain evidence="1 2">Toulouse</strain>
    </source>
</reference>
<dbReference type="Proteomes" id="UP000000597">
    <property type="component" value="Chromosome"/>
</dbReference>
<protein>
    <submittedName>
        <fullName evidence="1">Uncharacterized protein</fullName>
    </submittedName>
</protein>
<name>A0A0H3LV52_BARQU</name>
<dbReference type="AlphaFoldDB" id="A0A0H3LV52"/>
<gene>
    <name evidence="1" type="ordered locus">BQ11520</name>
</gene>
<sequence>MEAALPGTSPPKAPSYPSPFSSALTPHLNLHPIGNHPANNHLSRNQPILKSIFSLLSTRSSILWAFIALETTPFSSLLSNPFFIHPLPHSPHHFSPHPLNAALFSPLFTLHLEEHAACTIPLFSSFAVLRFIVFTIKCKIVKQTCNKSTAKAQRQHIRNDT</sequence>